<protein>
    <submittedName>
        <fullName evidence="2">Uncharacterized protein</fullName>
    </submittedName>
</protein>
<keyword evidence="1" id="KW-0472">Membrane</keyword>
<keyword evidence="3" id="KW-1185">Reference proteome</keyword>
<evidence type="ECO:0000313" key="2">
    <source>
        <dbReference type="EMBL" id="CAL1694219.1"/>
    </source>
</evidence>
<reference evidence="3" key="1">
    <citation type="submission" date="2024-04" db="EMBL/GenBank/DDBJ databases">
        <authorList>
            <person name="Shaw F."/>
            <person name="Minotto A."/>
        </authorList>
    </citation>
    <scope>NUCLEOTIDE SEQUENCE [LARGE SCALE GENOMIC DNA]</scope>
</reference>
<accession>A0ABP1CHQ2</accession>
<sequence length="105" mass="11993">MERADTLAIVLRVIRFWWSGCFPPVCIIFVPHAQILTRLRHDRPTVLTHHLYATPLCQISLLPRFGFAYAILPSIFLPPAFILALAKPGFNTPDECSSRGFIFHF</sequence>
<evidence type="ECO:0000256" key="1">
    <source>
        <dbReference type="SAM" id="Phobius"/>
    </source>
</evidence>
<keyword evidence="1" id="KW-1133">Transmembrane helix</keyword>
<feature type="transmembrane region" description="Helical" evidence="1">
    <location>
        <begin position="66"/>
        <end position="86"/>
    </location>
</feature>
<name>A0ABP1CHQ2_9APHY</name>
<dbReference type="EMBL" id="OZ037944">
    <property type="protein sequence ID" value="CAL1694219.1"/>
    <property type="molecule type" value="Genomic_DNA"/>
</dbReference>
<keyword evidence="1" id="KW-0812">Transmembrane</keyword>
<feature type="transmembrane region" description="Helical" evidence="1">
    <location>
        <begin position="16"/>
        <end position="36"/>
    </location>
</feature>
<evidence type="ECO:0000313" key="3">
    <source>
        <dbReference type="Proteomes" id="UP001497453"/>
    </source>
</evidence>
<organism evidence="2 3">
    <name type="scientific">Somion occarium</name>
    <dbReference type="NCBI Taxonomy" id="3059160"/>
    <lineage>
        <taxon>Eukaryota</taxon>
        <taxon>Fungi</taxon>
        <taxon>Dikarya</taxon>
        <taxon>Basidiomycota</taxon>
        <taxon>Agaricomycotina</taxon>
        <taxon>Agaricomycetes</taxon>
        <taxon>Polyporales</taxon>
        <taxon>Cerrenaceae</taxon>
        <taxon>Somion</taxon>
    </lineage>
</organism>
<dbReference type="Proteomes" id="UP001497453">
    <property type="component" value="Chromosome 1"/>
</dbReference>
<gene>
    <name evidence="2" type="ORF">GFSPODELE1_LOCUS211</name>
</gene>
<proteinExistence type="predicted"/>